<feature type="chain" id="PRO_5026346939" evidence="1">
    <location>
        <begin position="20"/>
        <end position="81"/>
    </location>
</feature>
<dbReference type="EMBL" id="GIKN01002481">
    <property type="protein sequence ID" value="NIE44754.1"/>
    <property type="molecule type" value="Transcribed_RNA"/>
</dbReference>
<sequence length="81" mass="8872">MVSSALLILLSNVSGKCKASLFAARDYHKMKGCIFDSPKRGVLLKCKEICQHYTGSVPSHFLTLFHLLLSKGMDVLLIGSC</sequence>
<name>A0A6G5A1A6_RHIMP</name>
<organism evidence="2">
    <name type="scientific">Rhipicephalus microplus</name>
    <name type="common">Cattle tick</name>
    <name type="synonym">Boophilus microplus</name>
    <dbReference type="NCBI Taxonomy" id="6941"/>
    <lineage>
        <taxon>Eukaryota</taxon>
        <taxon>Metazoa</taxon>
        <taxon>Ecdysozoa</taxon>
        <taxon>Arthropoda</taxon>
        <taxon>Chelicerata</taxon>
        <taxon>Arachnida</taxon>
        <taxon>Acari</taxon>
        <taxon>Parasitiformes</taxon>
        <taxon>Ixodida</taxon>
        <taxon>Ixodoidea</taxon>
        <taxon>Ixodidae</taxon>
        <taxon>Rhipicephalinae</taxon>
        <taxon>Rhipicephalus</taxon>
        <taxon>Boophilus</taxon>
    </lineage>
</organism>
<protein>
    <submittedName>
        <fullName evidence="2">Putative secreted protein</fullName>
    </submittedName>
</protein>
<dbReference type="AlphaFoldDB" id="A0A6G5A1A6"/>
<accession>A0A6G5A1A6</accession>
<proteinExistence type="predicted"/>
<keyword evidence="1" id="KW-0732">Signal</keyword>
<reference evidence="2" key="1">
    <citation type="submission" date="2020-03" db="EMBL/GenBank/DDBJ databases">
        <title>A transcriptome and proteome of the tick Rhipicephalus microplus shaped by the genetic composition of its hosts and developmental stage.</title>
        <authorList>
            <person name="Garcia G.R."/>
            <person name="Ribeiro J.M.C."/>
            <person name="Maruyama S.R."/>
            <person name="Gardinasse L.G."/>
            <person name="Nelson K."/>
            <person name="Ferreira B.R."/>
            <person name="Andrade T.G."/>
            <person name="Santos I.K.F.M."/>
        </authorList>
    </citation>
    <scope>NUCLEOTIDE SEQUENCE</scope>
    <source>
        <strain evidence="2">NSGR</strain>
        <tissue evidence="2">Salivary glands</tissue>
    </source>
</reference>
<feature type="signal peptide" evidence="1">
    <location>
        <begin position="1"/>
        <end position="19"/>
    </location>
</feature>
<evidence type="ECO:0000313" key="2">
    <source>
        <dbReference type="EMBL" id="NIE44754.1"/>
    </source>
</evidence>
<evidence type="ECO:0000256" key="1">
    <source>
        <dbReference type="SAM" id="SignalP"/>
    </source>
</evidence>